<sequence>MRPFTAPRTLLNIFKTTSSRGISTTFRPTSTRATLSAFQLRPTKVATGLTLAASIGIGTPWVCKTIYNDAIVEVNSPASLHKGQELGLPSREPETTRARSRFNGKLDYRQLCYGSILGVFLGVVVGKISSLLVFLGASAYLGLQFLQNRGVIDKGSTQRLLQGFTVKTSRESIDLNTLVWERPSFKVSFLLTFILAAVNIY</sequence>
<dbReference type="Proteomes" id="UP000187013">
    <property type="component" value="Unassembled WGS sequence"/>
</dbReference>
<dbReference type="EMBL" id="BDGX01000026">
    <property type="protein sequence ID" value="GAV50630.1"/>
    <property type="molecule type" value="Genomic_DNA"/>
</dbReference>
<evidence type="ECO:0000256" key="1">
    <source>
        <dbReference type="ARBA" id="ARBA00004370"/>
    </source>
</evidence>
<feature type="transmembrane region" description="Helical" evidence="6">
    <location>
        <begin position="111"/>
        <end position="141"/>
    </location>
</feature>
<organism evidence="7 8">
    <name type="scientific">Zygosaccharomyces rouxii</name>
    <dbReference type="NCBI Taxonomy" id="4956"/>
    <lineage>
        <taxon>Eukaryota</taxon>
        <taxon>Fungi</taxon>
        <taxon>Dikarya</taxon>
        <taxon>Ascomycota</taxon>
        <taxon>Saccharomycotina</taxon>
        <taxon>Saccharomycetes</taxon>
        <taxon>Saccharomycetales</taxon>
        <taxon>Saccharomycetaceae</taxon>
        <taxon>Zygosaccharomyces</taxon>
    </lineage>
</organism>
<dbReference type="eggNOG" id="ENOG502S4F4">
    <property type="taxonomic scope" value="Eukaryota"/>
</dbReference>
<protein>
    <recommendedName>
        <fullName evidence="9">Protein FUN14</fullName>
    </recommendedName>
</protein>
<keyword evidence="5 6" id="KW-0472">Membrane</keyword>
<keyword evidence="4 6" id="KW-1133">Transmembrane helix</keyword>
<evidence type="ECO:0000313" key="8">
    <source>
        <dbReference type="Proteomes" id="UP000187013"/>
    </source>
</evidence>
<comment type="caution">
    <text evidence="7">The sequence shown here is derived from an EMBL/GenBank/DDBJ whole genome shotgun (WGS) entry which is preliminary data.</text>
</comment>
<gene>
    <name evidence="7" type="ORF">ZYGR_0Z00530</name>
</gene>
<dbReference type="OrthoDB" id="3990500at2759"/>
<proteinExistence type="inferred from homology"/>
<dbReference type="AlphaFoldDB" id="A0A1Q3A4W2"/>
<evidence type="ECO:0000313" key="7">
    <source>
        <dbReference type="EMBL" id="GAV50630.1"/>
    </source>
</evidence>
<evidence type="ECO:0000256" key="2">
    <source>
        <dbReference type="ARBA" id="ARBA00009160"/>
    </source>
</evidence>
<keyword evidence="3 6" id="KW-0812">Transmembrane</keyword>
<dbReference type="Pfam" id="PF04930">
    <property type="entry name" value="FUN14"/>
    <property type="match status" value="1"/>
</dbReference>
<dbReference type="InterPro" id="IPR007014">
    <property type="entry name" value="FUN14"/>
</dbReference>
<evidence type="ECO:0000256" key="6">
    <source>
        <dbReference type="SAM" id="Phobius"/>
    </source>
</evidence>
<comment type="similarity">
    <text evidence="2">Belongs to the FUN14 family.</text>
</comment>
<reference evidence="7 8" key="1">
    <citation type="submission" date="2016-08" db="EMBL/GenBank/DDBJ databases">
        <title>Draft genome sequence of allopolyploid Zygosaccharomyces rouxii.</title>
        <authorList>
            <person name="Watanabe J."/>
            <person name="Uehara K."/>
            <person name="Mogi Y."/>
            <person name="Tsukioka Y."/>
        </authorList>
    </citation>
    <scope>NUCLEOTIDE SEQUENCE [LARGE SCALE GENOMIC DNA]</scope>
    <source>
        <strain evidence="7 8">NBRC 110957</strain>
    </source>
</reference>
<evidence type="ECO:0008006" key="9">
    <source>
        <dbReference type="Google" id="ProtNLM"/>
    </source>
</evidence>
<comment type="subcellular location">
    <subcellularLocation>
        <location evidence="1">Membrane</location>
    </subcellularLocation>
</comment>
<accession>A0A1Q3A4W2</accession>
<dbReference type="GO" id="GO:0016020">
    <property type="term" value="C:membrane"/>
    <property type="evidence" value="ECO:0007669"/>
    <property type="project" value="UniProtKB-SubCell"/>
</dbReference>
<evidence type="ECO:0000256" key="5">
    <source>
        <dbReference type="ARBA" id="ARBA00023136"/>
    </source>
</evidence>
<evidence type="ECO:0000256" key="4">
    <source>
        <dbReference type="ARBA" id="ARBA00022989"/>
    </source>
</evidence>
<name>A0A1Q3A4W2_ZYGRO</name>
<evidence type="ECO:0000256" key="3">
    <source>
        <dbReference type="ARBA" id="ARBA00022692"/>
    </source>
</evidence>